<dbReference type="Proteomes" id="UP000308600">
    <property type="component" value="Unassembled WGS sequence"/>
</dbReference>
<protein>
    <submittedName>
        <fullName evidence="1">Uncharacterized protein</fullName>
    </submittedName>
</protein>
<gene>
    <name evidence="1" type="ORF">BDN72DRAFT_501071</name>
</gene>
<name>A0ACD3A5M9_9AGAR</name>
<reference evidence="1 2" key="1">
    <citation type="journal article" date="2019" name="Nat. Ecol. Evol.">
        <title>Megaphylogeny resolves global patterns of mushroom evolution.</title>
        <authorList>
            <person name="Varga T."/>
            <person name="Krizsan K."/>
            <person name="Foldi C."/>
            <person name="Dima B."/>
            <person name="Sanchez-Garcia M."/>
            <person name="Sanchez-Ramirez S."/>
            <person name="Szollosi G.J."/>
            <person name="Szarkandi J.G."/>
            <person name="Papp V."/>
            <person name="Albert L."/>
            <person name="Andreopoulos W."/>
            <person name="Angelini C."/>
            <person name="Antonin V."/>
            <person name="Barry K.W."/>
            <person name="Bougher N.L."/>
            <person name="Buchanan P."/>
            <person name="Buyck B."/>
            <person name="Bense V."/>
            <person name="Catcheside P."/>
            <person name="Chovatia M."/>
            <person name="Cooper J."/>
            <person name="Damon W."/>
            <person name="Desjardin D."/>
            <person name="Finy P."/>
            <person name="Geml J."/>
            <person name="Haridas S."/>
            <person name="Hughes K."/>
            <person name="Justo A."/>
            <person name="Karasinski D."/>
            <person name="Kautmanova I."/>
            <person name="Kiss B."/>
            <person name="Kocsube S."/>
            <person name="Kotiranta H."/>
            <person name="LaButti K.M."/>
            <person name="Lechner B.E."/>
            <person name="Liimatainen K."/>
            <person name="Lipzen A."/>
            <person name="Lukacs Z."/>
            <person name="Mihaltcheva S."/>
            <person name="Morgado L.N."/>
            <person name="Niskanen T."/>
            <person name="Noordeloos M.E."/>
            <person name="Ohm R.A."/>
            <person name="Ortiz-Santana B."/>
            <person name="Ovrebo C."/>
            <person name="Racz N."/>
            <person name="Riley R."/>
            <person name="Savchenko A."/>
            <person name="Shiryaev A."/>
            <person name="Soop K."/>
            <person name="Spirin V."/>
            <person name="Szebenyi C."/>
            <person name="Tomsovsky M."/>
            <person name="Tulloss R.E."/>
            <person name="Uehling J."/>
            <person name="Grigoriev I.V."/>
            <person name="Vagvolgyi C."/>
            <person name="Papp T."/>
            <person name="Martin F.M."/>
            <person name="Miettinen O."/>
            <person name="Hibbett D.S."/>
            <person name="Nagy L.G."/>
        </authorList>
    </citation>
    <scope>NUCLEOTIDE SEQUENCE [LARGE SCALE GENOMIC DNA]</scope>
    <source>
        <strain evidence="1 2">NL-1719</strain>
    </source>
</reference>
<dbReference type="EMBL" id="ML208741">
    <property type="protein sequence ID" value="TFK60710.1"/>
    <property type="molecule type" value="Genomic_DNA"/>
</dbReference>
<evidence type="ECO:0000313" key="2">
    <source>
        <dbReference type="Proteomes" id="UP000308600"/>
    </source>
</evidence>
<sequence length="199" mass="23043">MPRRCFSKEQQDMLHTKIAGFIDAQGRGRGKAFARAIHAEFSKRWPEREELFPGRRKITCKEDAAVQVLKEKKEGQIYSYMQRNSGKRGRLTGRAIQQLVRKHHNKRKRALQSGEIYGQLYPEKVSVVYQERKTPNLSRGERLNLRRKITSELLEGESEEVKQEVEAEREKKKDELHAEQDVDGDLDAAVEDPKAAAQE</sequence>
<evidence type="ECO:0000313" key="1">
    <source>
        <dbReference type="EMBL" id="TFK60710.1"/>
    </source>
</evidence>
<proteinExistence type="predicted"/>
<keyword evidence="2" id="KW-1185">Reference proteome</keyword>
<accession>A0ACD3A5M9</accession>
<organism evidence="1 2">
    <name type="scientific">Pluteus cervinus</name>
    <dbReference type="NCBI Taxonomy" id="181527"/>
    <lineage>
        <taxon>Eukaryota</taxon>
        <taxon>Fungi</taxon>
        <taxon>Dikarya</taxon>
        <taxon>Basidiomycota</taxon>
        <taxon>Agaricomycotina</taxon>
        <taxon>Agaricomycetes</taxon>
        <taxon>Agaricomycetidae</taxon>
        <taxon>Agaricales</taxon>
        <taxon>Pluteineae</taxon>
        <taxon>Pluteaceae</taxon>
        <taxon>Pluteus</taxon>
    </lineage>
</organism>